<organism evidence="1 2">
    <name type="scientific">Hibiscus sabdariffa</name>
    <name type="common">roselle</name>
    <dbReference type="NCBI Taxonomy" id="183260"/>
    <lineage>
        <taxon>Eukaryota</taxon>
        <taxon>Viridiplantae</taxon>
        <taxon>Streptophyta</taxon>
        <taxon>Embryophyta</taxon>
        <taxon>Tracheophyta</taxon>
        <taxon>Spermatophyta</taxon>
        <taxon>Magnoliopsida</taxon>
        <taxon>eudicotyledons</taxon>
        <taxon>Gunneridae</taxon>
        <taxon>Pentapetalae</taxon>
        <taxon>rosids</taxon>
        <taxon>malvids</taxon>
        <taxon>Malvales</taxon>
        <taxon>Malvaceae</taxon>
        <taxon>Malvoideae</taxon>
        <taxon>Hibiscus</taxon>
    </lineage>
</organism>
<dbReference type="EMBL" id="JBBPBM010000200">
    <property type="protein sequence ID" value="KAK8500906.1"/>
    <property type="molecule type" value="Genomic_DNA"/>
</dbReference>
<evidence type="ECO:0000313" key="2">
    <source>
        <dbReference type="Proteomes" id="UP001472677"/>
    </source>
</evidence>
<name>A0ABR2B2C5_9ROSI</name>
<reference evidence="1 2" key="1">
    <citation type="journal article" date="2024" name="G3 (Bethesda)">
        <title>Genome assembly of Hibiscus sabdariffa L. provides insights into metabolisms of medicinal natural products.</title>
        <authorList>
            <person name="Kim T."/>
        </authorList>
    </citation>
    <scope>NUCLEOTIDE SEQUENCE [LARGE SCALE GENOMIC DNA]</scope>
    <source>
        <strain evidence="1">TK-2024</strain>
        <tissue evidence="1">Old leaves</tissue>
    </source>
</reference>
<evidence type="ECO:0000313" key="1">
    <source>
        <dbReference type="EMBL" id="KAK8500906.1"/>
    </source>
</evidence>
<comment type="caution">
    <text evidence="1">The sequence shown here is derived from an EMBL/GenBank/DDBJ whole genome shotgun (WGS) entry which is preliminary data.</text>
</comment>
<protein>
    <submittedName>
        <fullName evidence="1">Uncharacterized protein</fullName>
    </submittedName>
</protein>
<gene>
    <name evidence="1" type="ORF">V6N12_009592</name>
</gene>
<proteinExistence type="predicted"/>
<keyword evidence="2" id="KW-1185">Reference proteome</keyword>
<dbReference type="Proteomes" id="UP001472677">
    <property type="component" value="Unassembled WGS sequence"/>
</dbReference>
<sequence>MQRSQNGVLYKPWISRVTLVSPTAAKLKPEARVVDALRGWGGYGSKSGIDAQLARRCLSLDGRNRPTLKEIAMELARR</sequence>
<accession>A0ABR2B2C5</accession>